<dbReference type="HOGENOM" id="CLU_2508098_0_0_6"/>
<dbReference type="EMBL" id="CP000155">
    <property type="protein sequence ID" value="ABC31243.1"/>
    <property type="molecule type" value="Genomic_DNA"/>
</dbReference>
<gene>
    <name evidence="1" type="ordered locus">HCH_04543</name>
</gene>
<reference evidence="1 2" key="1">
    <citation type="journal article" date="2005" name="Nucleic Acids Res.">
        <title>Genomic blueprint of Hahella chejuensis, a marine microbe producing an algicidal agent.</title>
        <authorList>
            <person name="Jeong H."/>
            <person name="Yim J.H."/>
            <person name="Lee C."/>
            <person name="Choi S.-H."/>
            <person name="Park Y.K."/>
            <person name="Yoon S.H."/>
            <person name="Hur C.-G."/>
            <person name="Kang H.-Y."/>
            <person name="Kim D."/>
            <person name="Lee H.H."/>
            <person name="Park K.H."/>
            <person name="Park S.-H."/>
            <person name="Park H.-S."/>
            <person name="Lee H.K."/>
            <person name="Oh T.K."/>
            <person name="Kim J.F."/>
        </authorList>
    </citation>
    <scope>NUCLEOTIDE SEQUENCE [LARGE SCALE GENOMIC DNA]</scope>
    <source>
        <strain evidence="1 2">KCTC 2396</strain>
    </source>
</reference>
<organism evidence="1 2">
    <name type="scientific">Hahella chejuensis (strain KCTC 2396)</name>
    <dbReference type="NCBI Taxonomy" id="349521"/>
    <lineage>
        <taxon>Bacteria</taxon>
        <taxon>Pseudomonadati</taxon>
        <taxon>Pseudomonadota</taxon>
        <taxon>Gammaproteobacteria</taxon>
        <taxon>Oceanospirillales</taxon>
        <taxon>Hahellaceae</taxon>
        <taxon>Hahella</taxon>
    </lineage>
</organism>
<proteinExistence type="predicted"/>
<sequence>MIEKLSSSDLQMLAPVYVNSKIIATLPNTSSSKKIHKHKPFKYINIKIKTNNTNRYLVENNRCNSFLITAFKKQPDQELQIYKIR</sequence>
<dbReference type="KEGG" id="hch:HCH_04543"/>
<evidence type="ECO:0000313" key="2">
    <source>
        <dbReference type="Proteomes" id="UP000000238"/>
    </source>
</evidence>
<evidence type="ECO:0000313" key="1">
    <source>
        <dbReference type="EMBL" id="ABC31243.1"/>
    </source>
</evidence>
<name>Q2SDN1_HAHCH</name>
<protein>
    <submittedName>
        <fullName evidence="1">Uncharacterized protein</fullName>
    </submittedName>
</protein>
<dbReference type="Proteomes" id="UP000000238">
    <property type="component" value="Chromosome"/>
</dbReference>
<dbReference type="AlphaFoldDB" id="Q2SDN1"/>
<keyword evidence="2" id="KW-1185">Reference proteome</keyword>
<accession>Q2SDN1</accession>